<gene>
    <name evidence="6" type="ORF">IAA52_04545</name>
</gene>
<dbReference type="PANTHER" id="PTHR11717:SF31">
    <property type="entry name" value="LOW MOLECULAR WEIGHT PROTEIN-TYROSINE-PHOSPHATASE ETP-RELATED"/>
    <property type="match status" value="1"/>
</dbReference>
<dbReference type="SMART" id="SM00226">
    <property type="entry name" value="LMWPc"/>
    <property type="match status" value="1"/>
</dbReference>
<reference evidence="6" key="1">
    <citation type="submission" date="2020-10" db="EMBL/GenBank/DDBJ databases">
        <authorList>
            <person name="Gilroy R."/>
        </authorList>
    </citation>
    <scope>NUCLEOTIDE SEQUENCE</scope>
    <source>
        <strain evidence="6">ChiSjej6B24-2974</strain>
    </source>
</reference>
<comment type="caution">
    <text evidence="6">The sequence shown here is derived from an EMBL/GenBank/DDBJ whole genome shotgun (WGS) entry which is preliminary data.</text>
</comment>
<evidence type="ECO:0000256" key="3">
    <source>
        <dbReference type="ARBA" id="ARBA00022912"/>
    </source>
</evidence>
<evidence type="ECO:0000256" key="2">
    <source>
        <dbReference type="ARBA" id="ARBA00022801"/>
    </source>
</evidence>
<dbReference type="InterPro" id="IPR050438">
    <property type="entry name" value="LMW_PTPase"/>
</dbReference>
<feature type="active site" description="Nucleophile" evidence="4">
    <location>
        <position position="13"/>
    </location>
</feature>
<organism evidence="6 7">
    <name type="scientific">Candidatus Pullichristensenella stercorigallinarum</name>
    <dbReference type="NCBI Taxonomy" id="2840909"/>
    <lineage>
        <taxon>Bacteria</taxon>
        <taxon>Bacillati</taxon>
        <taxon>Bacillota</taxon>
        <taxon>Clostridia</taxon>
        <taxon>Candidatus Pullichristensenella</taxon>
    </lineage>
</organism>
<evidence type="ECO:0000256" key="4">
    <source>
        <dbReference type="PIRSR" id="PIRSR617867-1"/>
    </source>
</evidence>
<keyword evidence="2" id="KW-0378">Hydrolase</keyword>
<name>A0A9D0ZLG7_9FIRM</name>
<dbReference type="GO" id="GO:0004725">
    <property type="term" value="F:protein tyrosine phosphatase activity"/>
    <property type="evidence" value="ECO:0007669"/>
    <property type="project" value="InterPro"/>
</dbReference>
<proteinExistence type="inferred from homology"/>
<evidence type="ECO:0000313" key="7">
    <source>
        <dbReference type="Proteomes" id="UP000824260"/>
    </source>
</evidence>
<dbReference type="InterPro" id="IPR036196">
    <property type="entry name" value="Ptyr_pPase_sf"/>
</dbReference>
<evidence type="ECO:0000313" key="6">
    <source>
        <dbReference type="EMBL" id="HIQ82352.1"/>
    </source>
</evidence>
<feature type="active site" description="Nucleophile" evidence="4">
    <location>
        <position position="7"/>
    </location>
</feature>
<evidence type="ECO:0000256" key="1">
    <source>
        <dbReference type="ARBA" id="ARBA00011063"/>
    </source>
</evidence>
<dbReference type="SUPFAM" id="SSF52788">
    <property type="entry name" value="Phosphotyrosine protein phosphatases I"/>
    <property type="match status" value="1"/>
</dbReference>
<dbReference type="AlphaFoldDB" id="A0A9D0ZLG7"/>
<dbReference type="Proteomes" id="UP000824260">
    <property type="component" value="Unassembled WGS sequence"/>
</dbReference>
<feature type="active site" description="Proton donor" evidence="4">
    <location>
        <position position="107"/>
    </location>
</feature>
<dbReference type="Gene3D" id="3.40.50.2300">
    <property type="match status" value="1"/>
</dbReference>
<dbReference type="PRINTS" id="PR00719">
    <property type="entry name" value="LMWPTPASE"/>
</dbReference>
<sequence>MKIICICTGNTCRSPMAAAILQRLLPGADVSSAGLYAEDGMPASRHALLAMDEMGLDISAHRARRFCPEMAEGALLVGMTRAHVRALRSLCPAARVELFLGDEDVPDPFGQGMDAYERTAHVLEEGARALIHRLNLH</sequence>
<feature type="domain" description="Phosphotyrosine protein phosphatase I" evidence="5">
    <location>
        <begin position="1"/>
        <end position="133"/>
    </location>
</feature>
<dbReference type="EMBL" id="DVFZ01000046">
    <property type="protein sequence ID" value="HIQ82352.1"/>
    <property type="molecule type" value="Genomic_DNA"/>
</dbReference>
<dbReference type="InterPro" id="IPR017867">
    <property type="entry name" value="Tyr_phospatase_low_mol_wt"/>
</dbReference>
<reference evidence="6" key="2">
    <citation type="journal article" date="2021" name="PeerJ">
        <title>Extensive microbial diversity within the chicken gut microbiome revealed by metagenomics and culture.</title>
        <authorList>
            <person name="Gilroy R."/>
            <person name="Ravi A."/>
            <person name="Getino M."/>
            <person name="Pursley I."/>
            <person name="Horton D.L."/>
            <person name="Alikhan N.F."/>
            <person name="Baker D."/>
            <person name="Gharbi K."/>
            <person name="Hall N."/>
            <person name="Watson M."/>
            <person name="Adriaenssens E.M."/>
            <person name="Foster-Nyarko E."/>
            <person name="Jarju S."/>
            <person name="Secka A."/>
            <person name="Antonio M."/>
            <person name="Oren A."/>
            <person name="Chaudhuri R.R."/>
            <person name="La Ragione R."/>
            <person name="Hildebrand F."/>
            <person name="Pallen M.J."/>
        </authorList>
    </citation>
    <scope>NUCLEOTIDE SEQUENCE</scope>
    <source>
        <strain evidence="6">ChiSjej6B24-2974</strain>
    </source>
</reference>
<keyword evidence="3" id="KW-0904">Protein phosphatase</keyword>
<evidence type="ECO:0000259" key="5">
    <source>
        <dbReference type="SMART" id="SM00226"/>
    </source>
</evidence>
<dbReference type="PANTHER" id="PTHR11717">
    <property type="entry name" value="LOW MOLECULAR WEIGHT PROTEIN TYROSINE PHOSPHATASE"/>
    <property type="match status" value="1"/>
</dbReference>
<accession>A0A9D0ZLG7</accession>
<dbReference type="Pfam" id="PF01451">
    <property type="entry name" value="LMWPc"/>
    <property type="match status" value="1"/>
</dbReference>
<protein>
    <submittedName>
        <fullName evidence="6">Low molecular weight protein arginine phosphatase</fullName>
    </submittedName>
</protein>
<comment type="similarity">
    <text evidence="1">Belongs to the low molecular weight phosphotyrosine protein phosphatase family.</text>
</comment>
<dbReference type="InterPro" id="IPR023485">
    <property type="entry name" value="Ptyr_pPase"/>
</dbReference>